<organism evidence="8 9">
    <name type="scientific">Helicocarpus griseus UAMH5409</name>
    <dbReference type="NCBI Taxonomy" id="1447875"/>
    <lineage>
        <taxon>Eukaryota</taxon>
        <taxon>Fungi</taxon>
        <taxon>Dikarya</taxon>
        <taxon>Ascomycota</taxon>
        <taxon>Pezizomycotina</taxon>
        <taxon>Eurotiomycetes</taxon>
        <taxon>Eurotiomycetidae</taxon>
        <taxon>Onygenales</taxon>
        <taxon>Ajellomycetaceae</taxon>
        <taxon>Helicocarpus</taxon>
    </lineage>
</organism>
<protein>
    <recommendedName>
        <fullName evidence="3">Altered inheritance of mitochondria protein 9, mitochondrial</fullName>
    </recommendedName>
    <alternativeName>
        <fullName evidence="6">Found in mitochondrial proteome protein 29</fullName>
    </alternativeName>
</protein>
<proteinExistence type="inferred from homology"/>
<dbReference type="GO" id="GO:0005739">
    <property type="term" value="C:mitochondrion"/>
    <property type="evidence" value="ECO:0007669"/>
    <property type="project" value="UniProtKB-SubCell"/>
</dbReference>
<comment type="similarity">
    <text evidence="2">Belongs to the AIM9 family.</text>
</comment>
<evidence type="ECO:0000256" key="4">
    <source>
        <dbReference type="ARBA" id="ARBA00022946"/>
    </source>
</evidence>
<evidence type="ECO:0000313" key="9">
    <source>
        <dbReference type="Proteomes" id="UP000223968"/>
    </source>
</evidence>
<dbReference type="PANTHER" id="PTHR36091">
    <property type="entry name" value="ALTERED INHERITANCE OF MITOCHONDRIA PROTEIN 9, MITOCHONDRIAL"/>
    <property type="match status" value="1"/>
</dbReference>
<comment type="caution">
    <text evidence="8">The sequence shown here is derived from an EMBL/GenBank/DDBJ whole genome shotgun (WGS) entry which is preliminary data.</text>
</comment>
<evidence type="ECO:0000256" key="3">
    <source>
        <dbReference type="ARBA" id="ARBA00016197"/>
    </source>
</evidence>
<dbReference type="SUPFAM" id="SSF56112">
    <property type="entry name" value="Protein kinase-like (PK-like)"/>
    <property type="match status" value="1"/>
</dbReference>
<evidence type="ECO:0000259" key="7">
    <source>
        <dbReference type="Pfam" id="PF01636"/>
    </source>
</evidence>
<dbReference type="EMBL" id="PDNB01000329">
    <property type="protein sequence ID" value="PGG95580.1"/>
    <property type="molecule type" value="Genomic_DNA"/>
</dbReference>
<dbReference type="AlphaFoldDB" id="A0A2B7WGI3"/>
<gene>
    <name evidence="8" type="ORF">AJ79_09970</name>
</gene>
<evidence type="ECO:0000256" key="6">
    <source>
        <dbReference type="ARBA" id="ARBA00031849"/>
    </source>
</evidence>
<evidence type="ECO:0000256" key="5">
    <source>
        <dbReference type="ARBA" id="ARBA00023128"/>
    </source>
</evidence>
<evidence type="ECO:0000313" key="8">
    <source>
        <dbReference type="EMBL" id="PGG95580.1"/>
    </source>
</evidence>
<dbReference type="Pfam" id="PF01636">
    <property type="entry name" value="APH"/>
    <property type="match status" value="1"/>
</dbReference>
<keyword evidence="9" id="KW-1185">Reference proteome</keyword>
<dbReference type="Proteomes" id="UP000223968">
    <property type="component" value="Unassembled WGS sequence"/>
</dbReference>
<accession>A0A2B7WGI3</accession>
<dbReference type="OrthoDB" id="4200494at2759"/>
<feature type="domain" description="Aminoglycoside phosphotransferase" evidence="7">
    <location>
        <begin position="31"/>
        <end position="75"/>
    </location>
</feature>
<dbReference type="PANTHER" id="PTHR36091:SF1">
    <property type="entry name" value="ALTERED INHERITANCE OF MITOCHONDRIA PROTEIN 9, MITOCHONDRIAL"/>
    <property type="match status" value="1"/>
</dbReference>
<evidence type="ECO:0000256" key="2">
    <source>
        <dbReference type="ARBA" id="ARBA00005543"/>
    </source>
</evidence>
<name>A0A2B7WGI3_9EURO</name>
<dbReference type="Gene3D" id="3.90.1200.10">
    <property type="match status" value="1"/>
</dbReference>
<keyword evidence="5" id="KW-0496">Mitochondrion</keyword>
<evidence type="ECO:0000256" key="1">
    <source>
        <dbReference type="ARBA" id="ARBA00004173"/>
    </source>
</evidence>
<sequence length="126" mass="14407">MAALASTSHQRIKSSSFALNGYLQIAPYLLPKTQDLHAFVIWHNDLHTDNIFVDLNDPVKIVGIIDWQSMHLSPLFLQARTPALLDFEGPLPDFFEVKLPADFDTLSPEEQERARKIRSMQSLYKL</sequence>
<dbReference type="STRING" id="1447875.A0A2B7WGI3"/>
<dbReference type="InterPro" id="IPR011009">
    <property type="entry name" value="Kinase-like_dom_sf"/>
</dbReference>
<comment type="subcellular location">
    <subcellularLocation>
        <location evidence="1">Mitochondrion</location>
    </subcellularLocation>
</comment>
<keyword evidence="4" id="KW-0809">Transit peptide</keyword>
<dbReference type="InterPro" id="IPR051035">
    <property type="entry name" value="Mito_inheritance_9"/>
</dbReference>
<dbReference type="InterPro" id="IPR002575">
    <property type="entry name" value="Aminoglycoside_PTrfase"/>
</dbReference>
<reference evidence="8 9" key="1">
    <citation type="submission" date="2017-10" db="EMBL/GenBank/DDBJ databases">
        <title>Comparative genomics in systemic dimorphic fungi from Ajellomycetaceae.</title>
        <authorList>
            <person name="Munoz J.F."/>
            <person name="Mcewen J.G."/>
            <person name="Clay O.K."/>
            <person name="Cuomo C.A."/>
        </authorList>
    </citation>
    <scope>NUCLEOTIDE SEQUENCE [LARGE SCALE GENOMIC DNA]</scope>
    <source>
        <strain evidence="8 9">UAMH5409</strain>
    </source>
</reference>